<protein>
    <recommendedName>
        <fullName evidence="4">Lipoprotein</fullName>
    </recommendedName>
</protein>
<gene>
    <name evidence="2" type="ORF">SAMN05661053_2599</name>
</gene>
<keyword evidence="1" id="KW-0472">Membrane</keyword>
<dbReference type="Gene3D" id="2.60.40.1120">
    <property type="entry name" value="Carboxypeptidase-like, regulatory domain"/>
    <property type="match status" value="1"/>
</dbReference>
<name>A0A380S7Q4_FIBSU</name>
<evidence type="ECO:0008006" key="4">
    <source>
        <dbReference type="Google" id="ProtNLM"/>
    </source>
</evidence>
<dbReference type="PROSITE" id="PS51257">
    <property type="entry name" value="PROKAR_LIPOPROTEIN"/>
    <property type="match status" value="1"/>
</dbReference>
<keyword evidence="1" id="KW-1133">Transmembrane helix</keyword>
<keyword evidence="1" id="KW-0812">Transmembrane</keyword>
<dbReference type="SUPFAM" id="SSF49785">
    <property type="entry name" value="Galactose-binding domain-like"/>
    <property type="match status" value="1"/>
</dbReference>
<organism evidence="2 3">
    <name type="scientific">Fibrobacter succinogenes</name>
    <name type="common">Bacteroides succinogenes</name>
    <dbReference type="NCBI Taxonomy" id="833"/>
    <lineage>
        <taxon>Bacteria</taxon>
        <taxon>Pseudomonadati</taxon>
        <taxon>Fibrobacterota</taxon>
        <taxon>Fibrobacteria</taxon>
        <taxon>Fibrobacterales</taxon>
        <taxon>Fibrobacteraceae</taxon>
        <taxon>Fibrobacter</taxon>
    </lineage>
</organism>
<evidence type="ECO:0000313" key="3">
    <source>
        <dbReference type="Proteomes" id="UP000255423"/>
    </source>
</evidence>
<evidence type="ECO:0000256" key="1">
    <source>
        <dbReference type="SAM" id="Phobius"/>
    </source>
</evidence>
<dbReference type="Gene3D" id="2.60.120.260">
    <property type="entry name" value="Galactose-binding domain-like"/>
    <property type="match status" value="1"/>
</dbReference>
<dbReference type="InterPro" id="IPR008969">
    <property type="entry name" value="CarboxyPept-like_regulatory"/>
</dbReference>
<dbReference type="InterPro" id="IPR008979">
    <property type="entry name" value="Galactose-bd-like_sf"/>
</dbReference>
<dbReference type="EMBL" id="UHJL01000004">
    <property type="protein sequence ID" value="SUQ25805.1"/>
    <property type="molecule type" value="Genomic_DNA"/>
</dbReference>
<evidence type="ECO:0000313" key="2">
    <source>
        <dbReference type="EMBL" id="SUQ25805.1"/>
    </source>
</evidence>
<accession>A0A380S7Q4</accession>
<proteinExistence type="predicted"/>
<reference evidence="2 3" key="1">
    <citation type="submission" date="2017-08" db="EMBL/GenBank/DDBJ databases">
        <authorList>
            <person name="de Groot N.N."/>
        </authorList>
    </citation>
    <scope>NUCLEOTIDE SEQUENCE [LARGE SCALE GENOMIC DNA]</scope>
    <source>
        <strain evidence="2 3">HM2</strain>
    </source>
</reference>
<dbReference type="RefSeq" id="WP_109573465.1">
    <property type="nucleotide sequence ID" value="NZ_UHJL01000004.1"/>
</dbReference>
<dbReference type="Proteomes" id="UP000255423">
    <property type="component" value="Unassembled WGS sequence"/>
</dbReference>
<sequence>MYLRNVLRKLAWVFPLGVVAFVAILCISLVGCSGNSDIANGTGSNAGETEIAGIITATNHGKPLVNALARVWILDEDSMHVAYEDSLDNNGVLEIRSAVLGEKAPVQLLETRSGDSLSTMRWVNLERSPEQTLSIAASETLKGSITNNGVAVEGATVSILDKSVVTDANGNFEFNDLPAGVHYAFVEGYFGKFSYQMETGLNEGATTNNINLADSIFTVVEDFENWKKQTFIGKSFGQGWWFICTDSLQGGGSRASAGVDSENLFVSGDSAKSGKSLHVSFDIDEETSGHYGVIGFTIGDDFDKAEMFAFYDLRKATAISFDARGSGKISLQIVKRSDKGEREYHESYFVTLTEKWEHFTFTADDFDTELIAVNAINILVIDDTEIYLDNIRFDGISPSMWPSLGMRF</sequence>
<feature type="transmembrane region" description="Helical" evidence="1">
    <location>
        <begin position="12"/>
        <end position="31"/>
    </location>
</feature>
<dbReference type="SUPFAM" id="SSF49464">
    <property type="entry name" value="Carboxypeptidase regulatory domain-like"/>
    <property type="match status" value="1"/>
</dbReference>
<dbReference type="AlphaFoldDB" id="A0A380S7Q4"/>